<reference evidence="2" key="1">
    <citation type="journal article" date="2023" name="IMA Fungus">
        <title>Comparative genomic study of the Penicillium genus elucidates a diverse pangenome and 15 lateral gene transfer events.</title>
        <authorList>
            <person name="Petersen C."/>
            <person name="Sorensen T."/>
            <person name="Nielsen M.R."/>
            <person name="Sondergaard T.E."/>
            <person name="Sorensen J.L."/>
            <person name="Fitzpatrick D.A."/>
            <person name="Frisvad J.C."/>
            <person name="Nielsen K.L."/>
        </authorList>
    </citation>
    <scope>NUCLEOTIDE SEQUENCE</scope>
    <source>
        <strain evidence="2">IBT 12815</strain>
    </source>
</reference>
<evidence type="ECO:0000313" key="3">
    <source>
        <dbReference type="Proteomes" id="UP001213799"/>
    </source>
</evidence>
<gene>
    <name evidence="2" type="ORF">N7537_002647</name>
</gene>
<evidence type="ECO:0000256" key="1">
    <source>
        <dbReference type="SAM" id="MobiDB-lite"/>
    </source>
</evidence>
<feature type="compositionally biased region" description="Polar residues" evidence="1">
    <location>
        <begin position="27"/>
        <end position="37"/>
    </location>
</feature>
<accession>A0AAD6H7Y0</accession>
<dbReference type="Proteomes" id="UP001213799">
    <property type="component" value="Unassembled WGS sequence"/>
</dbReference>
<proteinExistence type="predicted"/>
<name>A0AAD6H7Y0_9EURO</name>
<evidence type="ECO:0000313" key="2">
    <source>
        <dbReference type="EMBL" id="KAJ5617533.1"/>
    </source>
</evidence>
<dbReference type="RefSeq" id="XP_056758700.1">
    <property type="nucleotide sequence ID" value="XM_056893705.1"/>
</dbReference>
<dbReference type="EMBL" id="JAQJAE010000001">
    <property type="protein sequence ID" value="KAJ5617533.1"/>
    <property type="molecule type" value="Genomic_DNA"/>
</dbReference>
<sequence>MAFHHDHFESNQPHHQSDRGGLRLQDNRQTGQPPTSFIHQFEHHNQSDRGGLWLQDNRQTSQQSTLINNIHQSDRGGLRLQDNGKIGQPPTSINHIKAPTMHNLKEGERKEAVLNDKSLRRSVSEGDFSSGRGYNVYPIKRRLSRPFAVVVKKRLLLEITA</sequence>
<organism evidence="2 3">
    <name type="scientific">Penicillium hordei</name>
    <dbReference type="NCBI Taxonomy" id="40994"/>
    <lineage>
        <taxon>Eukaryota</taxon>
        <taxon>Fungi</taxon>
        <taxon>Dikarya</taxon>
        <taxon>Ascomycota</taxon>
        <taxon>Pezizomycotina</taxon>
        <taxon>Eurotiomycetes</taxon>
        <taxon>Eurotiomycetidae</taxon>
        <taxon>Eurotiales</taxon>
        <taxon>Aspergillaceae</taxon>
        <taxon>Penicillium</taxon>
    </lineage>
</organism>
<keyword evidence="3" id="KW-1185">Reference proteome</keyword>
<reference evidence="2" key="2">
    <citation type="submission" date="2023-01" db="EMBL/GenBank/DDBJ databases">
        <authorList>
            <person name="Petersen C."/>
        </authorList>
    </citation>
    <scope>NUCLEOTIDE SEQUENCE</scope>
    <source>
        <strain evidence="2">IBT 12815</strain>
    </source>
</reference>
<feature type="region of interest" description="Disordered" evidence="1">
    <location>
        <begin position="1"/>
        <end position="37"/>
    </location>
</feature>
<dbReference type="AlphaFoldDB" id="A0AAD6H7Y0"/>
<dbReference type="GeneID" id="81583947"/>
<protein>
    <submittedName>
        <fullName evidence="2">Uncharacterized protein</fullName>
    </submittedName>
</protein>
<comment type="caution">
    <text evidence="2">The sequence shown here is derived from an EMBL/GenBank/DDBJ whole genome shotgun (WGS) entry which is preliminary data.</text>
</comment>